<accession>A0A6J5T215</accession>
<reference evidence="4" key="1">
    <citation type="submission" date="2020-05" db="EMBL/GenBank/DDBJ databases">
        <authorList>
            <person name="Chiriac C."/>
            <person name="Salcher M."/>
            <person name="Ghai R."/>
            <person name="Kavagutti S V."/>
        </authorList>
    </citation>
    <scope>NUCLEOTIDE SEQUENCE</scope>
</reference>
<gene>
    <name evidence="3" type="ORF">UFOVP1146_153</name>
    <name evidence="4" type="ORF">UFOVP1638_412</name>
    <name evidence="1" type="ORF">UFOVP812_66</name>
    <name evidence="2" type="ORF">UFOVP818_77</name>
</gene>
<evidence type="ECO:0000313" key="4">
    <source>
        <dbReference type="EMBL" id="CAB4221589.1"/>
    </source>
</evidence>
<dbReference type="EMBL" id="LR797099">
    <property type="protein sequence ID" value="CAB4186807.1"/>
    <property type="molecule type" value="Genomic_DNA"/>
</dbReference>
<evidence type="ECO:0000313" key="2">
    <source>
        <dbReference type="EMBL" id="CAB4165541.1"/>
    </source>
</evidence>
<organism evidence="4">
    <name type="scientific">uncultured Caudovirales phage</name>
    <dbReference type="NCBI Taxonomy" id="2100421"/>
    <lineage>
        <taxon>Viruses</taxon>
        <taxon>Duplodnaviria</taxon>
        <taxon>Heunggongvirae</taxon>
        <taxon>Uroviricota</taxon>
        <taxon>Caudoviricetes</taxon>
        <taxon>Peduoviridae</taxon>
        <taxon>Maltschvirus</taxon>
        <taxon>Maltschvirus maltsch</taxon>
    </lineage>
</organism>
<dbReference type="Gene3D" id="2.40.300.10">
    <property type="entry name" value="Head decoration protein D"/>
    <property type="match status" value="1"/>
</dbReference>
<evidence type="ECO:0000313" key="3">
    <source>
        <dbReference type="EMBL" id="CAB4186807.1"/>
    </source>
</evidence>
<evidence type="ECO:0000313" key="1">
    <source>
        <dbReference type="EMBL" id="CAB4163797.1"/>
    </source>
</evidence>
<protein>
    <submittedName>
        <fullName evidence="4">Uncharacterized protein</fullName>
    </submittedName>
</protein>
<sequence length="523" mass="49958">MALSLDGTTGVSASGNVTGGNVLTGGLISATGNITGNYILGNGSALTGIDATSIQSGTSNVKVVSSGGNVTVGVAGTSNVIVVDAFGTYITGNLSVSGNATLSGNILGDRIQNGSTSLDIQVASGNANISVGGTSNVAVFATTGEYVTGLISATGNITGGNVLGGANVNATTHTGTTVSVSANITGGNVLTGGLISATGNVAGSFFVGNGSALTGIATGAASNISSGTSNVNIVSSGGNIAVGVGGTSNVAVFATTGEYVTGLISASGNITGGNVMVAGSGGNISGANIITATTLSATGNVVGGNVLVAGSGGNIAGANIITATTLSATGNVVGGNVTTAGLISATGNITTAGILTVNSGNAVTAIVNGGSNAVGNIGSSTVYFNRIFAQATTALYADLAEMYTADAQYPASTVVVFGGNQEITISTVSHDSRVAGVVSTNPAHIMNSGITGNCSIAVALTGRVPCQVVGPISKGDQVVSSPIAGVAERLDISQYQPGVVIGKSLEDHSGLGVGTIEIVVGRV</sequence>
<dbReference type="EMBL" id="LR797502">
    <property type="protein sequence ID" value="CAB4221589.1"/>
    <property type="molecule type" value="Genomic_DNA"/>
</dbReference>
<dbReference type="EMBL" id="LR796776">
    <property type="protein sequence ID" value="CAB4165541.1"/>
    <property type="molecule type" value="Genomic_DNA"/>
</dbReference>
<proteinExistence type="predicted"/>
<dbReference type="EMBL" id="LR796758">
    <property type="protein sequence ID" value="CAB4163797.1"/>
    <property type="molecule type" value="Genomic_DNA"/>
</dbReference>
<name>A0A6J5T215_9CAUD</name>